<dbReference type="GO" id="GO:0007160">
    <property type="term" value="P:cell-matrix adhesion"/>
    <property type="evidence" value="ECO:0007669"/>
    <property type="project" value="TreeGrafter"/>
</dbReference>
<dbReference type="PRINTS" id="PR00453">
    <property type="entry name" value="VWFADOMAIN"/>
</dbReference>
<keyword evidence="12" id="KW-1015">Disulfide bond</keyword>
<dbReference type="Pfam" id="PF08441">
    <property type="entry name" value="Integrin_A_Ig_1"/>
    <property type="match status" value="1"/>
</dbReference>
<evidence type="ECO:0000256" key="11">
    <source>
        <dbReference type="ARBA" id="ARBA00023136"/>
    </source>
</evidence>
<evidence type="ECO:0000256" key="2">
    <source>
        <dbReference type="ARBA" id="ARBA00008054"/>
    </source>
</evidence>
<dbReference type="Gene3D" id="2.130.10.130">
    <property type="entry name" value="Integrin alpha, N-terminal"/>
    <property type="match status" value="1"/>
</dbReference>
<dbReference type="PROSITE" id="PS50234">
    <property type="entry name" value="VWFA"/>
    <property type="match status" value="1"/>
</dbReference>
<dbReference type="PANTHER" id="PTHR23220:SF84">
    <property type="entry name" value="INTEGRIN ALPHA-L"/>
    <property type="match status" value="1"/>
</dbReference>
<keyword evidence="5 16" id="KW-0732">Signal</keyword>
<evidence type="ECO:0000259" key="18">
    <source>
        <dbReference type="PROSITE" id="PS50234"/>
    </source>
</evidence>
<feature type="transmembrane region" description="Helical" evidence="16">
    <location>
        <begin position="1088"/>
        <end position="1111"/>
    </location>
</feature>
<evidence type="ECO:0000256" key="16">
    <source>
        <dbReference type="RuleBase" id="RU003762"/>
    </source>
</evidence>
<dbReference type="GO" id="GO:0098609">
    <property type="term" value="P:cell-cell adhesion"/>
    <property type="evidence" value="ECO:0007669"/>
    <property type="project" value="TreeGrafter"/>
</dbReference>
<dbReference type="InterPro" id="IPR036465">
    <property type="entry name" value="vWFA_dom_sf"/>
</dbReference>
<evidence type="ECO:0000256" key="8">
    <source>
        <dbReference type="ARBA" id="ARBA00022889"/>
    </source>
</evidence>
<dbReference type="Proteomes" id="UP001178461">
    <property type="component" value="Chromosome 13"/>
</dbReference>
<evidence type="ECO:0000313" key="19">
    <source>
        <dbReference type="EMBL" id="CAI5790977.1"/>
    </source>
</evidence>
<dbReference type="Gene3D" id="3.40.50.410">
    <property type="entry name" value="von Willebrand factor, type A domain"/>
    <property type="match status" value="1"/>
</dbReference>
<dbReference type="GO" id="GO:0007229">
    <property type="term" value="P:integrin-mediated signaling pathway"/>
    <property type="evidence" value="ECO:0007669"/>
    <property type="project" value="UniProtKB-KW"/>
</dbReference>
<dbReference type="EMBL" id="OX395138">
    <property type="protein sequence ID" value="CAI5790977.1"/>
    <property type="molecule type" value="Genomic_DNA"/>
</dbReference>
<keyword evidence="3 16" id="KW-0812">Transmembrane</keyword>
<dbReference type="PANTHER" id="PTHR23220">
    <property type="entry name" value="INTEGRIN ALPHA"/>
    <property type="match status" value="1"/>
</dbReference>
<protein>
    <submittedName>
        <fullName evidence="19">Integrin alpha-L isoform X1</fullName>
    </submittedName>
</protein>
<keyword evidence="11 16" id="KW-0472">Membrane</keyword>
<evidence type="ECO:0000256" key="3">
    <source>
        <dbReference type="ARBA" id="ARBA00022692"/>
    </source>
</evidence>
<evidence type="ECO:0000256" key="12">
    <source>
        <dbReference type="ARBA" id="ARBA00023157"/>
    </source>
</evidence>
<dbReference type="Pfam" id="PF21520">
    <property type="entry name" value="ITGAX-like_Ig_3"/>
    <property type="match status" value="1"/>
</dbReference>
<feature type="repeat" description="FG-GAP" evidence="15">
    <location>
        <begin position="573"/>
        <end position="633"/>
    </location>
</feature>
<dbReference type="Gene3D" id="2.60.40.1510">
    <property type="entry name" value="ntegrin, alpha v. Chain A, domain 3"/>
    <property type="match status" value="1"/>
</dbReference>
<dbReference type="GO" id="GO:0009897">
    <property type="term" value="C:external side of plasma membrane"/>
    <property type="evidence" value="ECO:0007669"/>
    <property type="project" value="TreeGrafter"/>
</dbReference>
<evidence type="ECO:0000256" key="17">
    <source>
        <dbReference type="SAM" id="MobiDB-lite"/>
    </source>
</evidence>
<comment type="subcellular location">
    <subcellularLocation>
        <location evidence="1 16">Membrane</location>
        <topology evidence="1 16">Single-pass type I membrane protein</topology>
    </subcellularLocation>
</comment>
<dbReference type="GO" id="GO:0033627">
    <property type="term" value="P:cell adhesion mediated by integrin"/>
    <property type="evidence" value="ECO:0007669"/>
    <property type="project" value="TreeGrafter"/>
</dbReference>
<dbReference type="SUPFAM" id="SSF69318">
    <property type="entry name" value="Integrin alpha N-terminal domain"/>
    <property type="match status" value="1"/>
</dbReference>
<dbReference type="SUPFAM" id="SSF69179">
    <property type="entry name" value="Integrin domains"/>
    <property type="match status" value="2"/>
</dbReference>
<dbReference type="InterPro" id="IPR013649">
    <property type="entry name" value="Integrin_alpha_Ig-like_1"/>
</dbReference>
<sequence length="1175" mass="129098">MPGLHLPVYFLTLLISLALRGPSSSLGDNIDTSPVALFSSNVSKQFGYQVLQFGEGPDTRIIVGAPGEQNSTGKVYQCNMQSDTCENVPLDGGSGVSHLGMTLASDVRGSKMIACGPGLAEHCDKNLYLSGICYLFDAKLRNPESIKTGYQKCLKGNVDLVFLFDGSESMKNKDFSNITEFMIDVMDGLYNSTVHFAAVQFSSSPKIEFDFNDYTRNPNPRALLKGVTHMKGITNTFKAIRCVVDQVFIPERGMRKGSNKVIIIITDGVATDSDNGVIASAKKKGILRLAIGIGHYFNTEEAQDNLREIASEPTDQFVKVLATFEELRGSFNDLQSKIYAIEGTSDTGSFHLELSSSGLSADISQGRVVLGAVGADNWAGGLLEQQKGLAGEKFITTPSVRKEMEGAYLGYALKFLHHQQRELYAAGAPRYQHVGRVLIFEVNSSTTNWTLKQDIPGQQIGSYFGAALCSVDVDGDKETDLLLVGAPQYFTEMRGGRVYVYTWKQGTLVRQGELTGDPGYPLGRFGAAIADLSDISGDGLMDVAVGAPSEDEERGAVYIYNGHEKTLQMQYSQRISGARISPGLVFFGQSIHGKRDLNGDGLTDIAVGALGKVVVLRSRPIITVVTKVHSSPKEIPREDVECLGDASTWKNLVVDLSICFSTSLATKHYQGPLSPKLSFRFEIDRNRMRHRGVFKNGTKVTDGVKELSLGEVCIQESILFKSCIEDYISPIKLFMNFSLGRDNNPSNGHPRPVLSPLSNAVTVEIPFDKHCGEDQVCHADLKLSFHNSGSQELVVFPGRDLDMSLELENRKEDAYSVTLHVPHIPGLSFRKAWVSNTLLVMSCDGLLDSQHLKGLSCNISHPVFKSNTKALIQLRFSILSNSSWGDYLEMKANVTSDNNVNETLDTGASHTIPVLYPINIIVKELETSSHYVNFTSQRQENKTVTHSYELTNRPLGAFTPPALSVIVKVPTALPAGLTWVVDNIRTVPSAVCEPMEMQKSTKVQVKLTEQCATGTYLTYKCDLGQINSSIIHITGLMYTQSEIKKTSQFKFCTALWFTFDTTRYTNFYPAEFAQFQVAEVEMIHVMNYLPVIIGSAVGGLFLLILIIVSLYKCGFFKRNYKEMMDLQENNNAVDLEDNPGGDAEKEAKPDSSEGSDSEKEAKEKTDLLNGEADTK</sequence>
<keyword evidence="7" id="KW-0106">Calcium</keyword>
<evidence type="ECO:0000256" key="9">
    <source>
        <dbReference type="ARBA" id="ARBA00022989"/>
    </source>
</evidence>
<feature type="region of interest" description="Disordered" evidence="17">
    <location>
        <begin position="1132"/>
        <end position="1175"/>
    </location>
</feature>
<feature type="signal peptide" evidence="16">
    <location>
        <begin position="1"/>
        <end position="25"/>
    </location>
</feature>
<keyword evidence="6" id="KW-0677">Repeat</keyword>
<keyword evidence="10 16" id="KW-0401">Integrin</keyword>
<dbReference type="InterPro" id="IPR028994">
    <property type="entry name" value="Integrin_alpha_N"/>
</dbReference>
<dbReference type="InterPro" id="IPR000413">
    <property type="entry name" value="Integrin_alpha"/>
</dbReference>
<accession>A0AA35L842</accession>
<keyword evidence="20" id="KW-1185">Reference proteome</keyword>
<dbReference type="AlphaFoldDB" id="A0AA35L842"/>
<evidence type="ECO:0000256" key="15">
    <source>
        <dbReference type="PROSITE-ProRule" id="PRU00803"/>
    </source>
</evidence>
<dbReference type="SUPFAM" id="SSF53300">
    <property type="entry name" value="vWA-like"/>
    <property type="match status" value="1"/>
</dbReference>
<evidence type="ECO:0000256" key="13">
    <source>
        <dbReference type="ARBA" id="ARBA00023170"/>
    </source>
</evidence>
<reference evidence="19" key="1">
    <citation type="submission" date="2022-12" db="EMBL/GenBank/DDBJ databases">
        <authorList>
            <person name="Alioto T."/>
            <person name="Alioto T."/>
            <person name="Gomez Garrido J."/>
        </authorList>
    </citation>
    <scope>NUCLEOTIDE SEQUENCE</scope>
</reference>
<evidence type="ECO:0000256" key="10">
    <source>
        <dbReference type="ARBA" id="ARBA00023037"/>
    </source>
</evidence>
<evidence type="ECO:0000256" key="1">
    <source>
        <dbReference type="ARBA" id="ARBA00004479"/>
    </source>
</evidence>
<dbReference type="Pfam" id="PF01839">
    <property type="entry name" value="FG-GAP"/>
    <property type="match status" value="2"/>
</dbReference>
<dbReference type="GO" id="GO:0046872">
    <property type="term" value="F:metal ion binding"/>
    <property type="evidence" value="ECO:0007669"/>
    <property type="project" value="UniProtKB-KW"/>
</dbReference>
<name>A0AA35L842_9SAUR</name>
<dbReference type="SMART" id="SM00327">
    <property type="entry name" value="VWA"/>
    <property type="match status" value="1"/>
</dbReference>
<evidence type="ECO:0000256" key="6">
    <source>
        <dbReference type="ARBA" id="ARBA00022737"/>
    </source>
</evidence>
<feature type="chain" id="PRO_5041487600" evidence="16">
    <location>
        <begin position="26"/>
        <end position="1175"/>
    </location>
</feature>
<keyword evidence="13 16" id="KW-0675">Receptor</keyword>
<dbReference type="GO" id="GO:0008305">
    <property type="term" value="C:integrin complex"/>
    <property type="evidence" value="ECO:0007669"/>
    <property type="project" value="InterPro"/>
</dbReference>
<keyword evidence="4" id="KW-0479">Metal-binding</keyword>
<dbReference type="PROSITE" id="PS51470">
    <property type="entry name" value="FG_GAP"/>
    <property type="match status" value="4"/>
</dbReference>
<evidence type="ECO:0000256" key="4">
    <source>
        <dbReference type="ARBA" id="ARBA00022723"/>
    </source>
</evidence>
<evidence type="ECO:0000256" key="7">
    <source>
        <dbReference type="ARBA" id="ARBA00022837"/>
    </source>
</evidence>
<evidence type="ECO:0000256" key="5">
    <source>
        <dbReference type="ARBA" id="ARBA00022729"/>
    </source>
</evidence>
<dbReference type="InterPro" id="IPR013519">
    <property type="entry name" value="Int_alpha_beta-p"/>
</dbReference>
<dbReference type="InterPro" id="IPR013517">
    <property type="entry name" value="FG-GAP"/>
</dbReference>
<feature type="repeat" description="FG-GAP" evidence="15">
    <location>
        <begin position="450"/>
        <end position="510"/>
    </location>
</feature>
<dbReference type="Gene3D" id="1.20.5.930">
    <property type="entry name" value="Bicelle-embedded integrin alpha(iib) transmembrane segment"/>
    <property type="match status" value="1"/>
</dbReference>
<dbReference type="GO" id="GO:0005178">
    <property type="term" value="F:integrin binding"/>
    <property type="evidence" value="ECO:0007669"/>
    <property type="project" value="TreeGrafter"/>
</dbReference>
<dbReference type="InterPro" id="IPR002035">
    <property type="entry name" value="VWF_A"/>
</dbReference>
<dbReference type="Gene3D" id="2.60.40.1460">
    <property type="entry name" value="Integrin domains. Chain A, domain 2"/>
    <property type="match status" value="1"/>
</dbReference>
<dbReference type="InterPro" id="IPR048633">
    <property type="entry name" value="ITGAX-like_Ig_3"/>
</dbReference>
<evidence type="ECO:0000313" key="20">
    <source>
        <dbReference type="Proteomes" id="UP001178461"/>
    </source>
</evidence>
<feature type="domain" description="VWFA" evidence="18">
    <location>
        <begin position="159"/>
        <end position="338"/>
    </location>
</feature>
<feature type="compositionally biased region" description="Basic and acidic residues" evidence="17">
    <location>
        <begin position="1142"/>
        <end position="1175"/>
    </location>
</feature>
<dbReference type="PRINTS" id="PR01185">
    <property type="entry name" value="INTEGRINA"/>
</dbReference>
<gene>
    <name evidence="19" type="ORF">PODLI_1B006568</name>
</gene>
<dbReference type="Pfam" id="PF00357">
    <property type="entry name" value="Integrin_alpha"/>
    <property type="match status" value="1"/>
</dbReference>
<dbReference type="SMART" id="SM00191">
    <property type="entry name" value="Int_alpha"/>
    <property type="match status" value="5"/>
</dbReference>
<dbReference type="Gene3D" id="2.60.40.1530">
    <property type="entry name" value="ntegrin, alpha v. Chain A, domain 4"/>
    <property type="match status" value="1"/>
</dbReference>
<evidence type="ECO:0000256" key="14">
    <source>
        <dbReference type="ARBA" id="ARBA00023180"/>
    </source>
</evidence>
<comment type="similarity">
    <text evidence="2 16">Belongs to the integrin alpha chain family.</text>
</comment>
<keyword evidence="8 16" id="KW-0130">Cell adhesion</keyword>
<organism evidence="19 20">
    <name type="scientific">Podarcis lilfordi</name>
    <name type="common">Lilford's wall lizard</name>
    <dbReference type="NCBI Taxonomy" id="74358"/>
    <lineage>
        <taxon>Eukaryota</taxon>
        <taxon>Metazoa</taxon>
        <taxon>Chordata</taxon>
        <taxon>Craniata</taxon>
        <taxon>Vertebrata</taxon>
        <taxon>Euteleostomi</taxon>
        <taxon>Lepidosauria</taxon>
        <taxon>Squamata</taxon>
        <taxon>Bifurcata</taxon>
        <taxon>Unidentata</taxon>
        <taxon>Episquamata</taxon>
        <taxon>Laterata</taxon>
        <taxon>Lacertibaenia</taxon>
        <taxon>Lacertidae</taxon>
        <taxon>Podarcis</taxon>
    </lineage>
</organism>
<keyword evidence="9 16" id="KW-1133">Transmembrane helix</keyword>
<proteinExistence type="inferred from homology"/>
<dbReference type="Pfam" id="PF00092">
    <property type="entry name" value="VWA"/>
    <property type="match status" value="1"/>
</dbReference>
<feature type="repeat" description="FG-GAP" evidence="15">
    <location>
        <begin position="32"/>
        <end position="87"/>
    </location>
</feature>
<dbReference type="Pfam" id="PF20805">
    <property type="entry name" value="Integrin_A_Ig_2"/>
    <property type="match status" value="1"/>
</dbReference>
<feature type="repeat" description="FG-GAP" evidence="15">
    <location>
        <begin position="511"/>
        <end position="569"/>
    </location>
</feature>
<keyword evidence="14" id="KW-0325">Glycoprotein</keyword>
<dbReference type="PROSITE" id="PS00242">
    <property type="entry name" value="INTEGRIN_ALPHA"/>
    <property type="match status" value="1"/>
</dbReference>
<dbReference type="InterPro" id="IPR048285">
    <property type="entry name" value="Integrin_alpha_Ig-like_2"/>
</dbReference>
<dbReference type="InterPro" id="IPR018184">
    <property type="entry name" value="Integrin_alpha_C_CS"/>
</dbReference>
<dbReference type="InterPro" id="IPR032695">
    <property type="entry name" value="Integrin_dom_sf"/>
</dbReference>